<evidence type="ECO:0000313" key="14">
    <source>
        <dbReference type="Ensembl" id="ENSMZEP00005011887.1"/>
    </source>
</evidence>
<evidence type="ECO:0000256" key="6">
    <source>
        <dbReference type="ARBA" id="ARBA00022777"/>
    </source>
</evidence>
<keyword evidence="7" id="KW-1015">Disulfide bond</keyword>
<dbReference type="InterPro" id="IPR013783">
    <property type="entry name" value="Ig-like_fold"/>
</dbReference>
<evidence type="ECO:0000256" key="4">
    <source>
        <dbReference type="ARBA" id="ARBA00022679"/>
    </source>
</evidence>
<reference evidence="14" key="2">
    <citation type="submission" date="2025-08" db="UniProtKB">
        <authorList>
            <consortium name="Ensembl"/>
        </authorList>
    </citation>
    <scope>IDENTIFICATION</scope>
</reference>
<dbReference type="SMART" id="SM00409">
    <property type="entry name" value="IG"/>
    <property type="match status" value="2"/>
</dbReference>
<dbReference type="KEGG" id="mze:101474161"/>
<dbReference type="Pfam" id="PF07679">
    <property type="entry name" value="I-set"/>
    <property type="match status" value="2"/>
</dbReference>
<dbReference type="SUPFAM" id="SSF48726">
    <property type="entry name" value="Immunoglobulin"/>
    <property type="match status" value="2"/>
</dbReference>
<keyword evidence="8" id="KW-0393">Immunoglobulin domain</keyword>
<dbReference type="InterPro" id="IPR003598">
    <property type="entry name" value="Ig_sub2"/>
</dbReference>
<dbReference type="PROSITE" id="PS50835">
    <property type="entry name" value="IG_LIKE"/>
    <property type="match status" value="2"/>
</dbReference>
<dbReference type="Proteomes" id="UP000265160">
    <property type="component" value="LG1"/>
</dbReference>
<dbReference type="GO" id="GO:0005634">
    <property type="term" value="C:nucleus"/>
    <property type="evidence" value="ECO:0007669"/>
    <property type="project" value="TreeGrafter"/>
</dbReference>
<sequence length="1656" mass="182427">MFKLFSWQQNNIWWKMTSWRTTRRSSNGNGRSSNGEDVNGSGRLGGCSYLSNVRPENRSTLCSVIAHLTEETQPSFEATLKSKAVSENSNVKFSCVVRGYPAPQVTWYKDDMQLDRYCGLPKYEIFHNGQNHSLHIYKCTVEDAAIYQASAINSKGIVSCSGVLEVGEMNEFKIHQRYFAKVKQKAESRRREAEGKENQEPPRTMSPDRTQRKRRSTMEAFLSTPSSMEDDGNEENHQAVVLETKPRLQGAPGEEVKEKPVPIPNGTMSSLSKGEPVNNTGSKAEKCLYDAPQKIFTTHQTKAPFIKKKIKISNSAKAGKADGLAERVSEERRLKDEPSVSAALTCKESVQIQRNSDEIMEVEIISSSSITHSEVTNMIKEDQKSASEVAVFPQRPSQGEKICTEVTVASKKEQLTVPLSPVAFASSRHPGSKTEGENAAKHEPKIGCNGTEESLKRQQQIPYISSTQPLSSVRSTLLTKLKEDIHATIMDGDVKTKPSVDGSLVHEHSESVDTPCDSRTALFQHPCKPAGHQLSEKETSHSQKKGPASQLPTPSEVTQDPTKMNRNDAPVSLELPPDQCMVSSRQQKTAIERPTVADEIQTPLLHSGFKTAIDTMTQDAWDHSKASNEVLSTKVQKSPLKSPVSGENALGCNISLSILESQVNTTIKAVEGTEIQHDEKAELTKLLVESDNPNEKIVKMETETAAVNVTEQTKTEESKDARNKYTGGIIVDAPCNETGQKEHISKVVKKSSLDLKHLMEDINDTSPSRLTKSAENTTSVEHIKGFQEISKPETKIISIAELLRSQIKALESALANPVSDIPPHSNLLQNQSVTARARQELVQDNRKLEVKKFMPKRENKKGVDESPPTTIKATLMEVYHQLHKTDYEQSKTQSATSQPLQALLMPPISAIDSGTNKVMAGLHGSVEKYNGGAMDIGKEIQPSILVQPENCSVVVSQQTTPKLNFPSLTSEVKLISTLSNLCGTASQEPESPLTVTNKKQSIQEANIVNSERTKDEHVQGKDVQFTQKLTPEIKLSSTNERDLTTVSDQCKMEEQYTNTSSLQSNERFPSETGSNTQGNNLPLILKEVKEGLPSDSTANQTAEPSPSLKKRTCVSPIPSATPQELASGARRKILTPKAKPDDTTEVTSATDNQTLKREASTQSSKLSTTAVALSVSPSVLRRSSALQPTGEQTSLLERRSPILSRKKMASETPSQLPAEEIQTERKPEEKDKRNPFKAPQVIRKIRAETFADASGHLKLWCQFFNVLSDSTIKWYKNEVEITQVKRKAGDEAQVNLAIVQASSKDAGVYGCSITNDYGTDSTDILLSADILTGLSIREDLGVGEEIEMTPLIFSKGVADSGVWGNKFFGRIMMKESHIGDGCSHKVWRAKVIYGLEPVFESGNTCIIKVCNPIAYGGKEDSCLIDTNLDIMKQECKIQNLAREYCKIFAAETRVIENFGPSLEVIPVYLMYRPANAVPYATVETDLTGVYQKFSDLDYTGRIDMRTGSEVEQKCCTLQHWIFQWTNGNLLFTRLEGVDTKITGVGISVKSTGHQGLSIEANPKVFEQFVSQHKCNYFCGLLGLRSLKVMDSLLTPAKPKSSRSPLLQRKMAAGSSSPQTGRKAAGSPRLSRKTEQEGSKMATKQKAADAPKTMKMA</sequence>
<protein>
    <recommendedName>
        <fullName evidence="2">non-specific serine/threonine protein kinase</fullName>
        <ecNumber evidence="2">2.7.11.1</ecNumber>
    </recommendedName>
</protein>
<feature type="compositionally biased region" description="Basic and acidic residues" evidence="11">
    <location>
        <begin position="432"/>
        <end position="445"/>
    </location>
</feature>
<reference evidence="14 15" key="1">
    <citation type="journal article" date="2014" name="Nature">
        <title>The genomic substrate for adaptive radiation in African cichlid fish.</title>
        <authorList>
            <person name="Brawand D."/>
            <person name="Wagner C.E."/>
            <person name="Li Y.I."/>
            <person name="Malinsky M."/>
            <person name="Keller I."/>
            <person name="Fan S."/>
            <person name="Simakov O."/>
            <person name="Ng A.Y."/>
            <person name="Lim Z.W."/>
            <person name="Bezault E."/>
            <person name="Turner-Maier J."/>
            <person name="Johnson J."/>
            <person name="Alcazar R."/>
            <person name="Noh H.J."/>
            <person name="Russell P."/>
            <person name="Aken B."/>
            <person name="Alfoldi J."/>
            <person name="Amemiya C."/>
            <person name="Azzouzi N."/>
            <person name="Baroiller J.F."/>
            <person name="Barloy-Hubler F."/>
            <person name="Berlin A."/>
            <person name="Bloomquist R."/>
            <person name="Carleton K.L."/>
            <person name="Conte M.A."/>
            <person name="D'Cotta H."/>
            <person name="Eshel O."/>
            <person name="Gaffney L."/>
            <person name="Galibert F."/>
            <person name="Gante H.F."/>
            <person name="Gnerre S."/>
            <person name="Greuter L."/>
            <person name="Guyon R."/>
            <person name="Haddad N.S."/>
            <person name="Haerty W."/>
            <person name="Harris R.M."/>
            <person name="Hofmann H.A."/>
            <person name="Hourlier T."/>
            <person name="Hulata G."/>
            <person name="Jaffe D.B."/>
            <person name="Lara M."/>
            <person name="Lee A.P."/>
            <person name="MacCallum I."/>
            <person name="Mwaiko S."/>
            <person name="Nikaido M."/>
            <person name="Nishihara H."/>
            <person name="Ozouf-Costaz C."/>
            <person name="Penman D.J."/>
            <person name="Przybylski D."/>
            <person name="Rakotomanga M."/>
            <person name="Renn S.C.P."/>
            <person name="Ribeiro F.J."/>
            <person name="Ron M."/>
            <person name="Salzburger W."/>
            <person name="Sanchez-Pulido L."/>
            <person name="Santos M.E."/>
            <person name="Searle S."/>
            <person name="Sharpe T."/>
            <person name="Swofford R."/>
            <person name="Tan F.J."/>
            <person name="Williams L."/>
            <person name="Young S."/>
            <person name="Yin S."/>
            <person name="Okada N."/>
            <person name="Kocher T.D."/>
            <person name="Miska E.A."/>
            <person name="Lander E.S."/>
            <person name="Venkatesh B."/>
            <person name="Fernald R.D."/>
            <person name="Meyer A."/>
            <person name="Ponting C.P."/>
            <person name="Streelman J.T."/>
            <person name="Lindblad-Toh K."/>
            <person name="Seehausen O."/>
            <person name="Di Palma F."/>
        </authorList>
    </citation>
    <scope>NUCLEOTIDE SEQUENCE</scope>
</reference>
<keyword evidence="5" id="KW-0677">Repeat</keyword>
<dbReference type="InterPro" id="IPR036179">
    <property type="entry name" value="Ig-like_dom_sf"/>
</dbReference>
<comment type="similarity">
    <text evidence="1">Belongs to the protein kinase superfamily. Alpha-type protein kinase family. ALPK subfamily.</text>
</comment>
<evidence type="ECO:0000256" key="10">
    <source>
        <dbReference type="ARBA" id="ARBA00048679"/>
    </source>
</evidence>
<organism evidence="14 15">
    <name type="scientific">Maylandia zebra</name>
    <name type="common">zebra mbuna</name>
    <dbReference type="NCBI Taxonomy" id="106582"/>
    <lineage>
        <taxon>Eukaryota</taxon>
        <taxon>Metazoa</taxon>
        <taxon>Chordata</taxon>
        <taxon>Craniata</taxon>
        <taxon>Vertebrata</taxon>
        <taxon>Euteleostomi</taxon>
        <taxon>Actinopterygii</taxon>
        <taxon>Neopterygii</taxon>
        <taxon>Teleostei</taxon>
        <taxon>Neoteleostei</taxon>
        <taxon>Acanthomorphata</taxon>
        <taxon>Ovalentaria</taxon>
        <taxon>Cichlomorphae</taxon>
        <taxon>Cichliformes</taxon>
        <taxon>Cichlidae</taxon>
        <taxon>African cichlids</taxon>
        <taxon>Pseudocrenilabrinae</taxon>
        <taxon>Haplochromini</taxon>
        <taxon>Maylandia</taxon>
        <taxon>Maylandia zebra complex</taxon>
    </lineage>
</organism>
<feature type="compositionally biased region" description="Polar residues" evidence="11">
    <location>
        <begin position="266"/>
        <end position="279"/>
    </location>
</feature>
<feature type="domain" description="Ig-like" evidence="12">
    <location>
        <begin position="74"/>
        <end position="165"/>
    </location>
</feature>
<dbReference type="CDD" id="cd16973">
    <property type="entry name" value="Alpha_kinase_ALPK3"/>
    <property type="match status" value="1"/>
</dbReference>
<evidence type="ECO:0000256" key="11">
    <source>
        <dbReference type="SAM" id="MobiDB-lite"/>
    </source>
</evidence>
<evidence type="ECO:0000259" key="12">
    <source>
        <dbReference type="PROSITE" id="PS50835"/>
    </source>
</evidence>
<dbReference type="FunFam" id="2.60.40.10:FF:000069">
    <property type="entry name" value="Alpha-protein kinase 3"/>
    <property type="match status" value="1"/>
</dbReference>
<dbReference type="GO" id="GO:0004674">
    <property type="term" value="F:protein serine/threonine kinase activity"/>
    <property type="evidence" value="ECO:0007669"/>
    <property type="project" value="UniProtKB-KW"/>
</dbReference>
<dbReference type="Ensembl" id="ENSMZET00005012295.1">
    <property type="protein sequence ID" value="ENSMZEP00005011887.1"/>
    <property type="gene ID" value="ENSMZEG00005008889.1"/>
</dbReference>
<evidence type="ECO:0000256" key="1">
    <source>
        <dbReference type="ARBA" id="ARBA00008651"/>
    </source>
</evidence>
<dbReference type="InterPro" id="IPR003599">
    <property type="entry name" value="Ig_sub"/>
</dbReference>
<dbReference type="Gene3D" id="3.20.200.10">
    <property type="entry name" value="MHCK/EF2 kinase"/>
    <property type="match status" value="1"/>
</dbReference>
<dbReference type="SMART" id="SM00811">
    <property type="entry name" value="Alpha_kinase"/>
    <property type="match status" value="1"/>
</dbReference>
<dbReference type="GeneTree" id="ENSGT00940000158534"/>
<evidence type="ECO:0000256" key="5">
    <source>
        <dbReference type="ARBA" id="ARBA00022737"/>
    </source>
</evidence>
<feature type="compositionally biased region" description="Low complexity" evidence="11">
    <location>
        <begin position="1167"/>
        <end position="1186"/>
    </location>
</feature>
<feature type="compositionally biased region" description="Basic and acidic residues" evidence="11">
    <location>
        <begin position="1222"/>
        <end position="1234"/>
    </location>
</feature>
<keyword evidence="6" id="KW-0418">Kinase</keyword>
<dbReference type="InterPro" id="IPR007110">
    <property type="entry name" value="Ig-like_dom"/>
</dbReference>
<feature type="region of interest" description="Disordered" evidence="11">
    <location>
        <begin position="530"/>
        <end position="567"/>
    </location>
</feature>
<dbReference type="PANTHER" id="PTHR47091">
    <property type="entry name" value="ALPHA-PROTEIN KINASE 2-RELATED"/>
    <property type="match status" value="1"/>
</dbReference>
<evidence type="ECO:0000256" key="7">
    <source>
        <dbReference type="ARBA" id="ARBA00023157"/>
    </source>
</evidence>
<dbReference type="InterPro" id="IPR013098">
    <property type="entry name" value="Ig_I-set"/>
</dbReference>
<comment type="catalytic activity">
    <reaction evidence="9">
        <text>L-threonyl-[protein] + ATP = O-phospho-L-threonyl-[protein] + ADP + H(+)</text>
        <dbReference type="Rhea" id="RHEA:46608"/>
        <dbReference type="Rhea" id="RHEA-COMP:11060"/>
        <dbReference type="Rhea" id="RHEA-COMP:11605"/>
        <dbReference type="ChEBI" id="CHEBI:15378"/>
        <dbReference type="ChEBI" id="CHEBI:30013"/>
        <dbReference type="ChEBI" id="CHEBI:30616"/>
        <dbReference type="ChEBI" id="CHEBI:61977"/>
        <dbReference type="ChEBI" id="CHEBI:456216"/>
        <dbReference type="EC" id="2.7.11.1"/>
    </reaction>
</comment>
<dbReference type="InterPro" id="IPR004166">
    <property type="entry name" value="a-kinase_dom"/>
</dbReference>
<keyword evidence="3" id="KW-0723">Serine/threonine-protein kinase</keyword>
<feature type="compositionally biased region" description="Polar residues" evidence="11">
    <location>
        <begin position="1055"/>
        <end position="1080"/>
    </location>
</feature>
<keyword evidence="4" id="KW-0808">Transferase</keyword>
<feature type="region of interest" description="Disordered" evidence="11">
    <location>
        <begin position="1093"/>
        <end position="1237"/>
    </location>
</feature>
<feature type="compositionally biased region" description="Polar residues" evidence="11">
    <location>
        <begin position="550"/>
        <end position="564"/>
    </location>
</feature>
<name>A0A3P9BPM5_9CICH</name>
<evidence type="ECO:0000259" key="13">
    <source>
        <dbReference type="PROSITE" id="PS51158"/>
    </source>
</evidence>
<dbReference type="SMART" id="SM00408">
    <property type="entry name" value="IGc2"/>
    <property type="match status" value="2"/>
</dbReference>
<keyword evidence="15" id="KW-1185">Reference proteome</keyword>
<dbReference type="Pfam" id="PF02816">
    <property type="entry name" value="Alpha_kinase"/>
    <property type="match status" value="1"/>
</dbReference>
<dbReference type="PANTHER" id="PTHR47091:SF1">
    <property type="entry name" value="ALPHA-PROTEIN KINASE 3"/>
    <property type="match status" value="1"/>
</dbReference>
<feature type="region of interest" description="Disordered" evidence="11">
    <location>
        <begin position="424"/>
        <end position="447"/>
    </location>
</feature>
<evidence type="ECO:0000256" key="8">
    <source>
        <dbReference type="ARBA" id="ARBA00023319"/>
    </source>
</evidence>
<feature type="compositionally biased region" description="Basic and acidic residues" evidence="11">
    <location>
        <begin position="493"/>
        <end position="511"/>
    </location>
</feature>
<dbReference type="Gene3D" id="2.60.40.10">
    <property type="entry name" value="Immunoglobulins"/>
    <property type="match status" value="2"/>
</dbReference>
<feature type="region of interest" description="Disordered" evidence="11">
    <location>
        <begin position="249"/>
        <end position="279"/>
    </location>
</feature>
<proteinExistence type="inferred from homology"/>
<dbReference type="GO" id="GO:0005524">
    <property type="term" value="F:ATP binding"/>
    <property type="evidence" value="ECO:0007669"/>
    <property type="project" value="InterPro"/>
</dbReference>
<dbReference type="GO" id="GO:0055013">
    <property type="term" value="P:cardiac muscle cell development"/>
    <property type="evidence" value="ECO:0007669"/>
    <property type="project" value="TreeGrafter"/>
</dbReference>
<feature type="domain" description="Ig-like" evidence="12">
    <location>
        <begin position="1239"/>
        <end position="1327"/>
    </location>
</feature>
<dbReference type="CTD" id="100534893"/>
<feature type="region of interest" description="Disordered" evidence="11">
    <location>
        <begin position="1597"/>
        <end position="1656"/>
    </location>
</feature>
<feature type="region of interest" description="Disordered" evidence="11">
    <location>
        <begin position="1032"/>
        <end position="1080"/>
    </location>
</feature>
<dbReference type="EC" id="2.7.11.1" evidence="2"/>
<dbReference type="SUPFAM" id="SSF56112">
    <property type="entry name" value="Protein kinase-like (PK-like)"/>
    <property type="match status" value="1"/>
</dbReference>
<feature type="region of interest" description="Disordered" evidence="11">
    <location>
        <begin position="185"/>
        <end position="233"/>
    </location>
</feature>
<feature type="compositionally biased region" description="Basic and acidic residues" evidence="11">
    <location>
        <begin position="185"/>
        <end position="200"/>
    </location>
</feature>
<dbReference type="PROSITE" id="PS51158">
    <property type="entry name" value="ALPHA_KINASE"/>
    <property type="match status" value="1"/>
</dbReference>
<evidence type="ECO:0000256" key="9">
    <source>
        <dbReference type="ARBA" id="ARBA00047899"/>
    </source>
</evidence>
<evidence type="ECO:0000256" key="2">
    <source>
        <dbReference type="ARBA" id="ARBA00012513"/>
    </source>
</evidence>
<reference evidence="14" key="3">
    <citation type="submission" date="2025-09" db="UniProtKB">
        <authorList>
            <consortium name="Ensembl"/>
        </authorList>
    </citation>
    <scope>IDENTIFICATION</scope>
</reference>
<feature type="region of interest" description="Disordered" evidence="11">
    <location>
        <begin position="493"/>
        <end position="517"/>
    </location>
</feature>
<feature type="domain" description="Alpha-type protein kinase" evidence="13">
    <location>
        <begin position="1355"/>
        <end position="1586"/>
    </location>
</feature>
<evidence type="ECO:0000313" key="15">
    <source>
        <dbReference type="Proteomes" id="UP000265160"/>
    </source>
</evidence>
<evidence type="ECO:0000256" key="3">
    <source>
        <dbReference type="ARBA" id="ARBA00022527"/>
    </source>
</evidence>
<feature type="compositionally biased region" description="Polar residues" evidence="11">
    <location>
        <begin position="1094"/>
        <end position="1104"/>
    </location>
</feature>
<comment type="catalytic activity">
    <reaction evidence="10">
        <text>L-seryl-[protein] + ATP = O-phospho-L-seryl-[protein] + ADP + H(+)</text>
        <dbReference type="Rhea" id="RHEA:17989"/>
        <dbReference type="Rhea" id="RHEA-COMP:9863"/>
        <dbReference type="Rhea" id="RHEA-COMP:11604"/>
        <dbReference type="ChEBI" id="CHEBI:15378"/>
        <dbReference type="ChEBI" id="CHEBI:29999"/>
        <dbReference type="ChEBI" id="CHEBI:30616"/>
        <dbReference type="ChEBI" id="CHEBI:83421"/>
        <dbReference type="ChEBI" id="CHEBI:456216"/>
        <dbReference type="EC" id="2.7.11.1"/>
    </reaction>
</comment>
<dbReference type="RefSeq" id="XP_004539638.3">
    <property type="nucleotide sequence ID" value="XM_004539581.4"/>
</dbReference>
<accession>A0A3P9BPM5</accession>
<dbReference type="InterPro" id="IPR011009">
    <property type="entry name" value="Kinase-like_dom_sf"/>
</dbReference>